<keyword evidence="2" id="KW-0472">Membrane</keyword>
<keyword evidence="1 2" id="KW-0812">Transmembrane</keyword>
<feature type="transmembrane region" description="Helical" evidence="2">
    <location>
        <begin position="54"/>
        <end position="72"/>
    </location>
</feature>
<dbReference type="RefSeq" id="WP_304515230.1">
    <property type="nucleotide sequence ID" value="NZ_JAOSID010000002.1"/>
</dbReference>
<comment type="similarity">
    <text evidence="1">Belongs to the ABC-3 integral membrane protein family.</text>
</comment>
<evidence type="ECO:0000313" key="4">
    <source>
        <dbReference type="Proteomes" id="UP001172036"/>
    </source>
</evidence>
<comment type="caution">
    <text evidence="3">The sequence shown here is derived from an EMBL/GenBank/DDBJ whole genome shotgun (WGS) entry which is preliminary data.</text>
</comment>
<sequence length="96" mass="10845">MFNPYLYVILGFSKQIVNYLLMCLVSLTVMICFDVLESIMVIPCVIGPSVTSLLLTKTLFKGFLLSLWIAIANSNLRYFLGILWNLPVAILMILLI</sequence>
<keyword evidence="2" id="KW-1133">Transmembrane helix</keyword>
<feature type="transmembrane region" description="Helical" evidence="2">
    <location>
        <begin position="16"/>
        <end position="42"/>
    </location>
</feature>
<keyword evidence="1" id="KW-0813">Transport</keyword>
<reference evidence="3 4" key="1">
    <citation type="journal article" date="2023" name="Int. J. Syst. Evol. Microbiol.">
        <title>The observation of taxonomic boundaries for the 16SrII and 16SrXXV phytoplasmas using genome-based delimitation.</title>
        <authorList>
            <person name="Rodrigues Jardim B."/>
            <person name="Tran-Nguyen L.T.T."/>
            <person name="Gambley C."/>
            <person name="Al-Sadi A.M."/>
            <person name="Al-Subhi A.M."/>
            <person name="Foissac X."/>
            <person name="Salar P."/>
            <person name="Cai H."/>
            <person name="Yang J.Y."/>
            <person name="Davis R."/>
            <person name="Jones L."/>
            <person name="Rodoni B."/>
            <person name="Constable F.E."/>
        </authorList>
    </citation>
    <scope>NUCLEOTIDE SEQUENCE [LARGE SCALE GENOMIC DNA]</scope>
    <source>
        <strain evidence="3">BAWM-155c</strain>
    </source>
</reference>
<organism evidence="3 4">
    <name type="scientific">Candidatus Phytoplasma melaleucae</name>
    <dbReference type="NCBI Taxonomy" id="2982630"/>
    <lineage>
        <taxon>Bacteria</taxon>
        <taxon>Bacillati</taxon>
        <taxon>Mycoplasmatota</taxon>
        <taxon>Mollicutes</taxon>
        <taxon>Acholeplasmatales</taxon>
        <taxon>Acholeplasmataceae</taxon>
        <taxon>Candidatus Phytoplasma</taxon>
    </lineage>
</organism>
<gene>
    <name evidence="3" type="ORF">OC680_00570</name>
</gene>
<name>A0ABT9DE79_9MOLU</name>
<dbReference type="Pfam" id="PF00950">
    <property type="entry name" value="ABC-3"/>
    <property type="match status" value="1"/>
</dbReference>
<accession>A0ABT9DE79</accession>
<keyword evidence="4" id="KW-1185">Reference proteome</keyword>
<dbReference type="EMBL" id="JAOSID010000002">
    <property type="protein sequence ID" value="MDO8167977.1"/>
    <property type="molecule type" value="Genomic_DNA"/>
</dbReference>
<evidence type="ECO:0000256" key="2">
    <source>
        <dbReference type="SAM" id="Phobius"/>
    </source>
</evidence>
<evidence type="ECO:0000256" key="1">
    <source>
        <dbReference type="RuleBase" id="RU003943"/>
    </source>
</evidence>
<proteinExistence type="inferred from homology"/>
<protein>
    <submittedName>
        <fullName evidence="3">Metal ABC transporter permease</fullName>
    </submittedName>
</protein>
<dbReference type="Proteomes" id="UP001172036">
    <property type="component" value="Unassembled WGS sequence"/>
</dbReference>
<evidence type="ECO:0000313" key="3">
    <source>
        <dbReference type="EMBL" id="MDO8167977.1"/>
    </source>
</evidence>
<feature type="transmembrane region" description="Helical" evidence="2">
    <location>
        <begin position="78"/>
        <end position="95"/>
    </location>
</feature>
<dbReference type="InterPro" id="IPR001626">
    <property type="entry name" value="ABC_TroCD"/>
</dbReference>
<comment type="subcellular location">
    <subcellularLocation>
        <location evidence="1">Cell membrane</location>
        <topology evidence="1">Multi-pass membrane protein</topology>
    </subcellularLocation>
</comment>